<dbReference type="EMBL" id="VSFF01000001">
    <property type="protein sequence ID" value="TYC18468.1"/>
    <property type="molecule type" value="Genomic_DNA"/>
</dbReference>
<sequence>METAAFTAAASVLVAVLIYVLNERGQARRELRQARLARVNSQLRDLYGPLHALVEVNERIWESLRDAGLPTKQERQPGQPQWEDWPLWRDGALMPANTRMRDLIISHADLLIEPEVPAPVQDFCSHVTSFEVLLTSESKDASNKALIPHPGTAYLDYVRTSFARLKAEQHQLLSLTAPR</sequence>
<reference evidence="2 3" key="1">
    <citation type="submission" date="2019-08" db="EMBL/GenBank/DDBJ databases">
        <title>Actinomadura sp. nov. CYP1-5 isolated from mountain soil.</title>
        <authorList>
            <person name="Songsumanus A."/>
            <person name="Kuncharoen N."/>
            <person name="Kudo T."/>
            <person name="Yuki M."/>
            <person name="Igarashi Y."/>
            <person name="Tanasupawat S."/>
        </authorList>
    </citation>
    <scope>NUCLEOTIDE SEQUENCE [LARGE SCALE GENOMIC DNA]</scope>
    <source>
        <strain evidence="2 3">GKU157</strain>
    </source>
</reference>
<evidence type="ECO:0000256" key="1">
    <source>
        <dbReference type="SAM" id="Phobius"/>
    </source>
</evidence>
<dbReference type="Proteomes" id="UP000322634">
    <property type="component" value="Unassembled WGS sequence"/>
</dbReference>
<evidence type="ECO:0000313" key="2">
    <source>
        <dbReference type="EMBL" id="TYC18468.1"/>
    </source>
</evidence>
<dbReference type="OrthoDB" id="1494347at2"/>
<keyword evidence="1" id="KW-0472">Membrane</keyword>
<keyword evidence="3" id="KW-1185">Reference proteome</keyword>
<protein>
    <submittedName>
        <fullName evidence="2">Uncharacterized protein</fullName>
    </submittedName>
</protein>
<keyword evidence="1" id="KW-1133">Transmembrane helix</keyword>
<feature type="transmembrane region" description="Helical" evidence="1">
    <location>
        <begin position="6"/>
        <end position="22"/>
    </location>
</feature>
<proteinExistence type="predicted"/>
<comment type="caution">
    <text evidence="2">The sequence shown here is derived from an EMBL/GenBank/DDBJ whole genome shotgun (WGS) entry which is preliminary data.</text>
</comment>
<dbReference type="RefSeq" id="WP_148347709.1">
    <property type="nucleotide sequence ID" value="NZ_JBHSBF010000019.1"/>
</dbReference>
<keyword evidence="1" id="KW-0812">Transmembrane</keyword>
<dbReference type="AlphaFoldDB" id="A0A5D0UJC0"/>
<organism evidence="2 3">
    <name type="scientific">Actinomadura syzygii</name>
    <dbReference type="NCBI Taxonomy" id="1427538"/>
    <lineage>
        <taxon>Bacteria</taxon>
        <taxon>Bacillati</taxon>
        <taxon>Actinomycetota</taxon>
        <taxon>Actinomycetes</taxon>
        <taxon>Streptosporangiales</taxon>
        <taxon>Thermomonosporaceae</taxon>
        <taxon>Actinomadura</taxon>
    </lineage>
</organism>
<gene>
    <name evidence="2" type="ORF">FXF65_01520</name>
</gene>
<name>A0A5D0UJC0_9ACTN</name>
<evidence type="ECO:0000313" key="3">
    <source>
        <dbReference type="Proteomes" id="UP000322634"/>
    </source>
</evidence>
<accession>A0A5D0UJC0</accession>